<dbReference type="Proteomes" id="UP000605970">
    <property type="component" value="Unassembled WGS sequence"/>
</dbReference>
<organism evidence="5 6">
    <name type="scientific">Meloidogyne graminicola</name>
    <dbReference type="NCBI Taxonomy" id="189291"/>
    <lineage>
        <taxon>Eukaryota</taxon>
        <taxon>Metazoa</taxon>
        <taxon>Ecdysozoa</taxon>
        <taxon>Nematoda</taxon>
        <taxon>Chromadorea</taxon>
        <taxon>Rhabditida</taxon>
        <taxon>Tylenchina</taxon>
        <taxon>Tylenchomorpha</taxon>
        <taxon>Tylenchoidea</taxon>
        <taxon>Meloidogynidae</taxon>
        <taxon>Meloidogyninae</taxon>
        <taxon>Meloidogyne</taxon>
    </lineage>
</organism>
<comment type="subunit">
    <text evidence="1">Self-associates forming complexes of several hundred monomers.</text>
</comment>
<comment type="caution">
    <text evidence="5">The sequence shown here is derived from an EMBL/GenBank/DDBJ whole genome shotgun (WGS) entry which is preliminary data.</text>
</comment>
<sequence length="230" mass="26525">MVSIMRPEQTLRLIQLYHANYPEIARNNQDSDGRNQKLQMWANITEELNNQFVTMFTVEQYKKKVQNVQCTSRQKLFSGKRNLGEAEVEYLRLFEADKISEETLFQRAKSRSNVDCHSLPPEEFEQQKLSSCEPTEEIDSIGTCDGVDNLKIRLNESSKMILKRTGRGNDHTTTNEQRENDIAAILIRDDTENNLIINNNLKTTNNNNQQPSTTRVCTAISSCFVECNIR</sequence>
<dbReference type="OrthoDB" id="5827932at2759"/>
<proteinExistence type="predicted"/>
<dbReference type="EMBL" id="JABEBT010000043">
    <property type="protein sequence ID" value="KAF7635341.1"/>
    <property type="molecule type" value="Genomic_DNA"/>
</dbReference>
<feature type="domain" description="Myb/SANT-like DNA-binding" evidence="4">
    <location>
        <begin position="8"/>
        <end position="76"/>
    </location>
</feature>
<evidence type="ECO:0000256" key="2">
    <source>
        <dbReference type="ARBA" id="ARBA00016807"/>
    </source>
</evidence>
<evidence type="ECO:0000259" key="4">
    <source>
        <dbReference type="Pfam" id="PF13873"/>
    </source>
</evidence>
<reference evidence="5" key="1">
    <citation type="journal article" date="2020" name="Ecol. Evol.">
        <title>Genome structure and content of the rice root-knot nematode (Meloidogyne graminicola).</title>
        <authorList>
            <person name="Phan N.T."/>
            <person name="Danchin E.G.J."/>
            <person name="Klopp C."/>
            <person name="Perfus-Barbeoch L."/>
            <person name="Kozlowski D.K."/>
            <person name="Koutsovoulos G.D."/>
            <person name="Lopez-Roques C."/>
            <person name="Bouchez O."/>
            <person name="Zahm M."/>
            <person name="Besnard G."/>
            <person name="Bellafiore S."/>
        </authorList>
    </citation>
    <scope>NUCLEOTIDE SEQUENCE</scope>
    <source>
        <strain evidence="5">VN-18</strain>
    </source>
</reference>
<evidence type="ECO:0000256" key="3">
    <source>
        <dbReference type="ARBA" id="ARBA00025466"/>
    </source>
</evidence>
<evidence type="ECO:0000313" key="5">
    <source>
        <dbReference type="EMBL" id="KAF7635341.1"/>
    </source>
</evidence>
<dbReference type="Pfam" id="PF13873">
    <property type="entry name" value="Myb_DNA-bind_5"/>
    <property type="match status" value="1"/>
</dbReference>
<gene>
    <name evidence="5" type="ORF">Mgra_00005165</name>
</gene>
<protein>
    <recommendedName>
        <fullName evidence="2">Regulatory protein zeste</fullName>
    </recommendedName>
</protein>
<dbReference type="AlphaFoldDB" id="A0A8S9ZQ11"/>
<dbReference type="InterPro" id="IPR028002">
    <property type="entry name" value="Myb_DNA-bind_5"/>
</dbReference>
<comment type="function">
    <text evidence="3">Involved in transvection phenomena (= synapsis-dependent gene expression), where the synaptic pairing of chromosomes carrying genes with which zeste interacts influences the expression of these genes. Zeste binds to DNA and stimulates transcription from a nearby promoter.</text>
</comment>
<name>A0A8S9ZQ11_9BILA</name>
<accession>A0A8S9ZQ11</accession>
<evidence type="ECO:0000313" key="6">
    <source>
        <dbReference type="Proteomes" id="UP000605970"/>
    </source>
</evidence>
<keyword evidence="6" id="KW-1185">Reference proteome</keyword>
<evidence type="ECO:0000256" key="1">
    <source>
        <dbReference type="ARBA" id="ARBA00011764"/>
    </source>
</evidence>